<evidence type="ECO:0000313" key="3">
    <source>
        <dbReference type="EMBL" id="KAH1098666.1"/>
    </source>
</evidence>
<evidence type="ECO:0000313" key="4">
    <source>
        <dbReference type="Proteomes" id="UP000828251"/>
    </source>
</evidence>
<dbReference type="EMBL" id="JAIQCV010000005">
    <property type="protein sequence ID" value="KAH1098666.1"/>
    <property type="molecule type" value="Genomic_DNA"/>
</dbReference>
<protein>
    <recommendedName>
        <fullName evidence="2">DUF7745 domain-containing protein</fullName>
    </recommendedName>
</protein>
<comment type="caution">
    <text evidence="3">The sequence shown here is derived from an EMBL/GenBank/DDBJ whole genome shotgun (WGS) entry which is preliminary data.</text>
</comment>
<feature type="coiled-coil region" evidence="1">
    <location>
        <begin position="377"/>
        <end position="439"/>
    </location>
</feature>
<keyword evidence="4" id="KW-1185">Reference proteome</keyword>
<dbReference type="Proteomes" id="UP000828251">
    <property type="component" value="Unassembled WGS sequence"/>
</dbReference>
<accession>A0A9D3VYX4</accession>
<evidence type="ECO:0000256" key="1">
    <source>
        <dbReference type="SAM" id="Coils"/>
    </source>
</evidence>
<dbReference type="PANTHER" id="PTHR48200:SF1">
    <property type="entry name" value="AMINOTRANSFERASE-LIKE PLANT MOBILE DOMAIN-CONTAINING PROTEIN"/>
    <property type="match status" value="1"/>
</dbReference>
<name>A0A9D3VYX4_9ROSI</name>
<keyword evidence="1" id="KW-0175">Coiled coil</keyword>
<evidence type="ECO:0000259" key="2">
    <source>
        <dbReference type="Pfam" id="PF24924"/>
    </source>
</evidence>
<proteinExistence type="predicted"/>
<reference evidence="3 4" key="1">
    <citation type="journal article" date="2021" name="Plant Biotechnol. J.">
        <title>Multi-omics assisted identification of the key and species-specific regulatory components of drought-tolerant mechanisms in Gossypium stocksii.</title>
        <authorList>
            <person name="Yu D."/>
            <person name="Ke L."/>
            <person name="Zhang D."/>
            <person name="Wu Y."/>
            <person name="Sun Y."/>
            <person name="Mei J."/>
            <person name="Sun J."/>
            <person name="Sun Y."/>
        </authorList>
    </citation>
    <scope>NUCLEOTIDE SEQUENCE [LARGE SCALE GENOMIC DNA]</scope>
    <source>
        <strain evidence="4">cv. E1</strain>
        <tissue evidence="3">Leaf</tissue>
    </source>
</reference>
<dbReference type="OrthoDB" id="984659at2759"/>
<dbReference type="PANTHER" id="PTHR48200">
    <property type="entry name" value="PROTEIN, PUTATIVE-RELATED"/>
    <property type="match status" value="1"/>
</dbReference>
<feature type="coiled-coil region" evidence="1">
    <location>
        <begin position="470"/>
        <end position="551"/>
    </location>
</feature>
<dbReference type="InterPro" id="IPR056647">
    <property type="entry name" value="DUF7745"/>
</dbReference>
<feature type="domain" description="DUF7745" evidence="2">
    <location>
        <begin position="100"/>
        <end position="207"/>
    </location>
</feature>
<sequence>MTVVVAPLSGSKKLCLREVFTSTWASRLLPGYIRTYVSVRELVMENRLLDKVENNAVVQAWSENRQLEKGDSLAEGYVSELWDFTRISVTQNELQELRDIWAHWDDETKKSFYHNYGDLPYLLDIKVDKGLFRAMTQFWNPAYSCFTFGRVDLVPTVEEYAALLRCLKFQINRAYVKATNAQSFVKKLMNITRMSEQWVTARIQQKDAKKSVDVFALSIYGLMIFPKALRHVDEAVTDLFDRLAKPVMPIPTILAETFRSLSACRRAREGRFVGCAQLLLVWLHGHFWKVLYRCEDFDWIPLLGIWGAIGYAPLLVLRQYELEQFIPKLTGRPMTTPEYSGWLSKRINDNIPRLSLDGVQSMEECLRVIPSKLEIIKQDFERKNSELGKKIEQLEEEKTYLRLDVDVQKLEAEKLRKGKRKAKEDLDHLKTDYKQLHKSMRNAGLGKTSEQWQQEIQDARARESVLKKSLVESQNEKEILRAQVEELEMALYQSRSCNSTVELKASLNKIEDLREKIEELETVLQNRELQIQLLESNNEQWKEQLHRYQNQVRDRDHIMGEAMAQIREVTEHLQTLAVQADVLSVKYELESDRGRELARLFEKVKALSIRARQYI</sequence>
<dbReference type="AlphaFoldDB" id="A0A9D3VYX4"/>
<organism evidence="3 4">
    <name type="scientific">Gossypium stocksii</name>
    <dbReference type="NCBI Taxonomy" id="47602"/>
    <lineage>
        <taxon>Eukaryota</taxon>
        <taxon>Viridiplantae</taxon>
        <taxon>Streptophyta</taxon>
        <taxon>Embryophyta</taxon>
        <taxon>Tracheophyta</taxon>
        <taxon>Spermatophyta</taxon>
        <taxon>Magnoliopsida</taxon>
        <taxon>eudicotyledons</taxon>
        <taxon>Gunneridae</taxon>
        <taxon>Pentapetalae</taxon>
        <taxon>rosids</taxon>
        <taxon>malvids</taxon>
        <taxon>Malvales</taxon>
        <taxon>Malvaceae</taxon>
        <taxon>Malvoideae</taxon>
        <taxon>Gossypium</taxon>
    </lineage>
</organism>
<dbReference type="Pfam" id="PF24924">
    <property type="entry name" value="DUF7745"/>
    <property type="match status" value="1"/>
</dbReference>
<gene>
    <name evidence="3" type="ORF">J1N35_015587</name>
</gene>